<dbReference type="EMBL" id="JWZX01000922">
    <property type="protein sequence ID" value="KOO35293.1"/>
    <property type="molecule type" value="Genomic_DNA"/>
</dbReference>
<organism evidence="1 2">
    <name type="scientific">Chrysochromulina tobinii</name>
    <dbReference type="NCBI Taxonomy" id="1460289"/>
    <lineage>
        <taxon>Eukaryota</taxon>
        <taxon>Haptista</taxon>
        <taxon>Haptophyta</taxon>
        <taxon>Prymnesiophyceae</taxon>
        <taxon>Prymnesiales</taxon>
        <taxon>Chrysochromulinaceae</taxon>
        <taxon>Chrysochromulina</taxon>
    </lineage>
</organism>
<dbReference type="Proteomes" id="UP000037460">
    <property type="component" value="Unassembled WGS sequence"/>
</dbReference>
<evidence type="ECO:0000313" key="2">
    <source>
        <dbReference type="Proteomes" id="UP000037460"/>
    </source>
</evidence>
<keyword evidence="2" id="KW-1185">Reference proteome</keyword>
<evidence type="ECO:0008006" key="3">
    <source>
        <dbReference type="Google" id="ProtNLM"/>
    </source>
</evidence>
<dbReference type="AlphaFoldDB" id="A0A0M0KA47"/>
<gene>
    <name evidence="1" type="ORF">Ctob_013723</name>
</gene>
<evidence type="ECO:0000313" key="1">
    <source>
        <dbReference type="EMBL" id="KOO35293.1"/>
    </source>
</evidence>
<protein>
    <recommendedName>
        <fullName evidence="3">Ankyrin repeat protein</fullName>
    </recommendedName>
</protein>
<accession>A0A0M0KA47</accession>
<dbReference type="Pfam" id="PF00023">
    <property type="entry name" value="Ank"/>
    <property type="match status" value="1"/>
</dbReference>
<dbReference type="Gene3D" id="1.25.40.20">
    <property type="entry name" value="Ankyrin repeat-containing domain"/>
    <property type="match status" value="1"/>
</dbReference>
<dbReference type="InterPro" id="IPR002110">
    <property type="entry name" value="Ankyrin_rpt"/>
</dbReference>
<sequence>MGLGDPSYALRWKIRMGDTGAVRNLIKAGEADLMQPSKTLKEWTPLHIACWGSIKPTSDKDLVEALLLWAQKSGKTNAMTSATDKDGFTPLDLAKQRRDALAAATSANANAEEGGAAVEAKRKYDKIIEWLEKGLPA</sequence>
<comment type="caution">
    <text evidence="1">The sequence shown here is derived from an EMBL/GenBank/DDBJ whole genome shotgun (WGS) entry which is preliminary data.</text>
</comment>
<reference evidence="2" key="1">
    <citation type="journal article" date="2015" name="PLoS Genet.">
        <title>Genome Sequence and Transcriptome Analyses of Chrysochromulina tobin: Metabolic Tools for Enhanced Algal Fitness in the Prominent Order Prymnesiales (Haptophyceae).</title>
        <authorList>
            <person name="Hovde B.T."/>
            <person name="Deodato C.R."/>
            <person name="Hunsperger H.M."/>
            <person name="Ryken S.A."/>
            <person name="Yost W."/>
            <person name="Jha R.K."/>
            <person name="Patterson J."/>
            <person name="Monnat R.J. Jr."/>
            <person name="Barlow S.B."/>
            <person name="Starkenburg S.R."/>
            <person name="Cattolico R.A."/>
        </authorList>
    </citation>
    <scope>NUCLEOTIDE SEQUENCE</scope>
    <source>
        <strain evidence="2">CCMP291</strain>
    </source>
</reference>
<dbReference type="SUPFAM" id="SSF48403">
    <property type="entry name" value="Ankyrin repeat"/>
    <property type="match status" value="1"/>
</dbReference>
<dbReference type="InterPro" id="IPR036770">
    <property type="entry name" value="Ankyrin_rpt-contain_sf"/>
</dbReference>
<name>A0A0M0KA47_9EUKA</name>
<proteinExistence type="predicted"/>
<dbReference type="OrthoDB" id="10533037at2759"/>